<dbReference type="RefSeq" id="WP_323467622.1">
    <property type="nucleotide sequence ID" value="NZ_CP144224.1"/>
</dbReference>
<evidence type="ECO:0008006" key="4">
    <source>
        <dbReference type="Google" id="ProtNLM"/>
    </source>
</evidence>
<evidence type="ECO:0000256" key="1">
    <source>
        <dbReference type="SAM" id="SignalP"/>
    </source>
</evidence>
<keyword evidence="1" id="KW-0732">Signal</keyword>
<accession>A0AAJ2NR75</accession>
<name>A0AAJ2NR75_ALKPS</name>
<organism evidence="2 3">
    <name type="scientific">Alkalihalophilus pseudofirmus</name>
    <name type="common">Bacillus pseudofirmus</name>
    <dbReference type="NCBI Taxonomy" id="79885"/>
    <lineage>
        <taxon>Bacteria</taxon>
        <taxon>Bacillati</taxon>
        <taxon>Bacillota</taxon>
        <taxon>Bacilli</taxon>
        <taxon>Bacillales</taxon>
        <taxon>Bacillaceae</taxon>
        <taxon>Alkalihalophilus</taxon>
    </lineage>
</organism>
<proteinExistence type="predicted"/>
<dbReference type="EMBL" id="JAWJAY010000008">
    <property type="protein sequence ID" value="MDV2887180.1"/>
    <property type="molecule type" value="Genomic_DNA"/>
</dbReference>
<evidence type="ECO:0000313" key="2">
    <source>
        <dbReference type="EMBL" id="MDV2887180.1"/>
    </source>
</evidence>
<dbReference type="AlphaFoldDB" id="A0AAJ2NR75"/>
<protein>
    <recommendedName>
        <fullName evidence="4">Lipoprotein</fullName>
    </recommendedName>
</protein>
<sequence>MRKIIISLILAMLAGCGTSTTQEALINYTNEDLIPLIEIEDEATSRFNSIGQHFTTDYDLAQRIEEEVIPLYEDLVTGLNNVNVQNEEIEEAHQIFLEGSMLQLEGMTKIVEAIQSNDQQMAEEAHRLLEQGEVLVTQFSNELSELYQAYNVEVQ</sequence>
<comment type="caution">
    <text evidence="2">The sequence shown here is derived from an EMBL/GenBank/DDBJ whole genome shotgun (WGS) entry which is preliminary data.</text>
</comment>
<dbReference type="Proteomes" id="UP001285636">
    <property type="component" value="Unassembled WGS sequence"/>
</dbReference>
<feature type="signal peptide" evidence="1">
    <location>
        <begin position="1"/>
        <end position="23"/>
    </location>
</feature>
<feature type="chain" id="PRO_5042585747" description="Lipoprotein" evidence="1">
    <location>
        <begin position="24"/>
        <end position="155"/>
    </location>
</feature>
<dbReference type="PROSITE" id="PS51257">
    <property type="entry name" value="PROKAR_LIPOPROTEIN"/>
    <property type="match status" value="1"/>
</dbReference>
<evidence type="ECO:0000313" key="3">
    <source>
        <dbReference type="Proteomes" id="UP001285636"/>
    </source>
</evidence>
<reference evidence="2" key="1">
    <citation type="submission" date="2023-10" db="EMBL/GenBank/DDBJ databases">
        <title>Screening of Alkalihalophilus pseudofirmusBZ-TG-HK211 and Its Alleviation of Salt Stress on Rapeseed Growth.</title>
        <authorList>
            <person name="Zhao B."/>
            <person name="Guo T."/>
        </authorList>
    </citation>
    <scope>NUCLEOTIDE SEQUENCE</scope>
    <source>
        <strain evidence="2">BZ-TG-HK211</strain>
    </source>
</reference>
<gene>
    <name evidence="2" type="ORF">RYX45_18505</name>
</gene>